<dbReference type="Proteomes" id="UP000005222">
    <property type="component" value="Chromosome B"/>
</dbReference>
<proteinExistence type="predicted"/>
<dbReference type="HOGENOM" id="CLU_1856019_0_0_1"/>
<keyword evidence="2" id="KW-1185">Reference proteome</keyword>
<protein>
    <submittedName>
        <fullName evidence="1">Piso0_000182 protein</fullName>
    </submittedName>
</protein>
<gene>
    <name evidence="1" type="primary">Piso0_000182</name>
    <name evidence="1" type="ORF">GNLVRS01_PISO0B03873g</name>
</gene>
<name>G8YTA8_PICSO</name>
<reference evidence="1 2" key="1">
    <citation type="journal article" date="2012" name="G3 (Bethesda)">
        <title>Pichia sorbitophila, an interspecies yeast hybrid reveals early steps of genome resolution following polyploidization.</title>
        <authorList>
            <person name="Leh Louis V."/>
            <person name="Despons L."/>
            <person name="Friedrich A."/>
            <person name="Martin T."/>
            <person name="Durrens P."/>
            <person name="Casaregola S."/>
            <person name="Neuveglise C."/>
            <person name="Fairhead C."/>
            <person name="Marck C."/>
            <person name="Cruz J.A."/>
            <person name="Straub M.L."/>
            <person name="Kugler V."/>
            <person name="Sacerdot C."/>
            <person name="Uzunov Z."/>
            <person name="Thierry A."/>
            <person name="Weiss S."/>
            <person name="Bleykasten C."/>
            <person name="De Montigny J."/>
            <person name="Jacques N."/>
            <person name="Jung P."/>
            <person name="Lemaire M."/>
            <person name="Mallet S."/>
            <person name="Morel G."/>
            <person name="Richard G.F."/>
            <person name="Sarkar A."/>
            <person name="Savel G."/>
            <person name="Schacherer J."/>
            <person name="Seret M.L."/>
            <person name="Talla E."/>
            <person name="Samson G."/>
            <person name="Jubin C."/>
            <person name="Poulain J."/>
            <person name="Vacherie B."/>
            <person name="Barbe V."/>
            <person name="Pelletier E."/>
            <person name="Sherman D.J."/>
            <person name="Westhof E."/>
            <person name="Weissenbach J."/>
            <person name="Baret P.V."/>
            <person name="Wincker P."/>
            <person name="Gaillardin C."/>
            <person name="Dujon B."/>
            <person name="Souciet J.L."/>
        </authorList>
    </citation>
    <scope>NUCLEOTIDE SEQUENCE [LARGE SCALE GENOMIC DNA]</scope>
    <source>
        <strain evidence="2">ATCC MYA-4447 / BCRC 22081 / CBS 7064 / NBRC 10061 / NRRL Y-12695</strain>
    </source>
</reference>
<evidence type="ECO:0000313" key="1">
    <source>
        <dbReference type="EMBL" id="CCE73159.1"/>
    </source>
</evidence>
<accession>G8YTA8</accession>
<sequence length="138" mass="15160">MLSSSPALIARSTIFLSQVHGSCIGTAFLYIPLVWSVQLPLNGGGSELVRRITLKSIHCELFSTLSCRQDFDSCLGGHSEFCLLHGKQTERSYCWRPIMPSWSLSTGVRGGKQCAGRPHQQPLPISRCASYCSELARS</sequence>
<dbReference type="EMBL" id="FO082058">
    <property type="protein sequence ID" value="CCE73159.1"/>
    <property type="molecule type" value="Genomic_DNA"/>
</dbReference>
<evidence type="ECO:0000313" key="2">
    <source>
        <dbReference type="Proteomes" id="UP000005222"/>
    </source>
</evidence>
<dbReference type="InParanoid" id="G8YTA8"/>
<dbReference type="AlphaFoldDB" id="G8YTA8"/>
<organism evidence="1 2">
    <name type="scientific">Pichia sorbitophila (strain ATCC MYA-4447 / BCRC 22081 / CBS 7064 / NBRC 10061 / NRRL Y-12695)</name>
    <name type="common">Hybrid yeast</name>
    <dbReference type="NCBI Taxonomy" id="559304"/>
    <lineage>
        <taxon>Eukaryota</taxon>
        <taxon>Fungi</taxon>
        <taxon>Dikarya</taxon>
        <taxon>Ascomycota</taxon>
        <taxon>Saccharomycotina</taxon>
        <taxon>Pichiomycetes</taxon>
        <taxon>Debaryomycetaceae</taxon>
        <taxon>Millerozyma</taxon>
    </lineage>
</organism>